<name>A0A8K0S9S9_9HYPO</name>
<reference evidence="1" key="1">
    <citation type="journal article" date="2021" name="Nat. Commun.">
        <title>Genetic determinants of endophytism in the Arabidopsis root mycobiome.</title>
        <authorList>
            <person name="Mesny F."/>
            <person name="Miyauchi S."/>
            <person name="Thiergart T."/>
            <person name="Pickel B."/>
            <person name="Atanasova L."/>
            <person name="Karlsson M."/>
            <person name="Huettel B."/>
            <person name="Barry K.W."/>
            <person name="Haridas S."/>
            <person name="Chen C."/>
            <person name="Bauer D."/>
            <person name="Andreopoulos W."/>
            <person name="Pangilinan J."/>
            <person name="LaButti K."/>
            <person name="Riley R."/>
            <person name="Lipzen A."/>
            <person name="Clum A."/>
            <person name="Drula E."/>
            <person name="Henrissat B."/>
            <person name="Kohler A."/>
            <person name="Grigoriev I.V."/>
            <person name="Martin F.M."/>
            <person name="Hacquard S."/>
        </authorList>
    </citation>
    <scope>NUCLEOTIDE SEQUENCE</scope>
    <source>
        <strain evidence="1">MPI-SDFR-AT-0068</strain>
    </source>
</reference>
<dbReference type="EMBL" id="JAGPXF010000002">
    <property type="protein sequence ID" value="KAH7257923.1"/>
    <property type="molecule type" value="Genomic_DNA"/>
</dbReference>
<proteinExistence type="predicted"/>
<organism evidence="1 2">
    <name type="scientific">Fusarium tricinctum</name>
    <dbReference type="NCBI Taxonomy" id="61284"/>
    <lineage>
        <taxon>Eukaryota</taxon>
        <taxon>Fungi</taxon>
        <taxon>Dikarya</taxon>
        <taxon>Ascomycota</taxon>
        <taxon>Pezizomycotina</taxon>
        <taxon>Sordariomycetes</taxon>
        <taxon>Hypocreomycetidae</taxon>
        <taxon>Hypocreales</taxon>
        <taxon>Nectriaceae</taxon>
        <taxon>Fusarium</taxon>
        <taxon>Fusarium tricinctum species complex</taxon>
    </lineage>
</organism>
<dbReference type="OrthoDB" id="5235440at2759"/>
<evidence type="ECO:0000313" key="1">
    <source>
        <dbReference type="EMBL" id="KAH7257923.1"/>
    </source>
</evidence>
<keyword evidence="2" id="KW-1185">Reference proteome</keyword>
<comment type="caution">
    <text evidence="1">The sequence shown here is derived from an EMBL/GenBank/DDBJ whole genome shotgun (WGS) entry which is preliminary data.</text>
</comment>
<evidence type="ECO:0000313" key="2">
    <source>
        <dbReference type="Proteomes" id="UP000813427"/>
    </source>
</evidence>
<protein>
    <submittedName>
        <fullName evidence="1">Uncharacterized protein</fullName>
    </submittedName>
</protein>
<dbReference type="AlphaFoldDB" id="A0A8K0S9S9"/>
<gene>
    <name evidence="1" type="ORF">BKA59DRAFT_508820</name>
</gene>
<dbReference type="Proteomes" id="UP000813427">
    <property type="component" value="Unassembled WGS sequence"/>
</dbReference>
<sequence>MTTEAIFKALLACRMLTLKLTIIALSNREQRLIRDELEATFFQSAAASLGEMEVYRRHWHPHNVPFVGKVVKSHSTIDFFNKEVIIYMDTTAMGYGDLASIGSYFHRAWLHLHNGRPPFQRGGFIAKAMQMTDRDEGALPRLKDLHQKLSVKLSNQQYDRVRFHNLEPWELKHLRPPPSPEVQSFRDRGYRLRPLFQALCLVFDHHSPNGNRDPWPPVQAAPYSTHFQQIYSHRISSQTVLLVRTGDKTALSSTISFLPLYAAGLALDVDRKSYSGDQVVRVKLDVAIQFIWDLLQKEERCNADILRVADGLRDEHEQYCQEWVDDVISRCQKDGLDEYNETWQATRRALARMENEAFDMYQIIP</sequence>
<accession>A0A8K0S9S9</accession>